<proteinExistence type="predicted"/>
<dbReference type="EMBL" id="JAQQWL010000011">
    <property type="protein sequence ID" value="KAK8050735.1"/>
    <property type="molecule type" value="Genomic_DNA"/>
</dbReference>
<feature type="region of interest" description="Disordered" evidence="1">
    <location>
        <begin position="95"/>
        <end position="122"/>
    </location>
</feature>
<accession>A0ABR1TXZ8</accession>
<keyword evidence="3" id="KW-1185">Reference proteome</keyword>
<evidence type="ECO:0000256" key="1">
    <source>
        <dbReference type="SAM" id="MobiDB-lite"/>
    </source>
</evidence>
<gene>
    <name evidence="2" type="ORF">PG994_012465</name>
</gene>
<evidence type="ECO:0000313" key="2">
    <source>
        <dbReference type="EMBL" id="KAK8050735.1"/>
    </source>
</evidence>
<dbReference type="Proteomes" id="UP001480595">
    <property type="component" value="Unassembled WGS sequence"/>
</dbReference>
<organism evidence="2 3">
    <name type="scientific">Apiospora phragmitis</name>
    <dbReference type="NCBI Taxonomy" id="2905665"/>
    <lineage>
        <taxon>Eukaryota</taxon>
        <taxon>Fungi</taxon>
        <taxon>Dikarya</taxon>
        <taxon>Ascomycota</taxon>
        <taxon>Pezizomycotina</taxon>
        <taxon>Sordariomycetes</taxon>
        <taxon>Xylariomycetidae</taxon>
        <taxon>Amphisphaeriales</taxon>
        <taxon>Apiosporaceae</taxon>
        <taxon>Apiospora</taxon>
    </lineage>
</organism>
<sequence length="180" mass="20264">MPLRHRDTIKVGLEEVRHSRENTMRPWRSRPDPMITSPSATKIAVWRGVRDEAWRVVWFSRRAFAHLRWGSMGFLVSRPDMDMRLPSAALEAVGNSSHSQSRIEIYPGGSNPGNAPPPTRDRQLGSLSNMYAAQLRAITACPSGVPRLTAWTAVWTAWQNRHVVQQLDVCDLLPCLEGLA</sequence>
<dbReference type="RefSeq" id="XP_066712984.1">
    <property type="nucleotide sequence ID" value="XM_066863874.1"/>
</dbReference>
<comment type="caution">
    <text evidence="2">The sequence shown here is derived from an EMBL/GenBank/DDBJ whole genome shotgun (WGS) entry which is preliminary data.</text>
</comment>
<reference evidence="2 3" key="1">
    <citation type="submission" date="2023-01" db="EMBL/GenBank/DDBJ databases">
        <title>Analysis of 21 Apiospora genomes using comparative genomics revels a genus with tremendous synthesis potential of carbohydrate active enzymes and secondary metabolites.</title>
        <authorList>
            <person name="Sorensen T."/>
        </authorList>
    </citation>
    <scope>NUCLEOTIDE SEQUENCE [LARGE SCALE GENOMIC DNA]</scope>
    <source>
        <strain evidence="2 3">CBS 135458</strain>
    </source>
</reference>
<dbReference type="GeneID" id="92096937"/>
<evidence type="ECO:0000313" key="3">
    <source>
        <dbReference type="Proteomes" id="UP001480595"/>
    </source>
</evidence>
<name>A0ABR1TXZ8_9PEZI</name>
<protein>
    <submittedName>
        <fullName evidence="2">Uncharacterized protein</fullName>
    </submittedName>
</protein>